<keyword evidence="4" id="KW-1185">Reference proteome</keyword>
<feature type="coiled-coil region" evidence="1">
    <location>
        <begin position="101"/>
        <end position="141"/>
    </location>
</feature>
<dbReference type="EMBL" id="ASPP01001655">
    <property type="protein sequence ID" value="ETO35390.1"/>
    <property type="molecule type" value="Genomic_DNA"/>
</dbReference>
<feature type="transmembrane region" description="Helical" evidence="2">
    <location>
        <begin position="79"/>
        <end position="97"/>
    </location>
</feature>
<evidence type="ECO:0000256" key="1">
    <source>
        <dbReference type="SAM" id="Coils"/>
    </source>
</evidence>
<keyword evidence="2" id="KW-0472">Membrane</keyword>
<proteinExistence type="predicted"/>
<evidence type="ECO:0000313" key="4">
    <source>
        <dbReference type="Proteomes" id="UP000023152"/>
    </source>
</evidence>
<accession>X6PA46</accession>
<name>X6PA46_RETFI</name>
<keyword evidence="1" id="KW-0175">Coiled coil</keyword>
<gene>
    <name evidence="3" type="ORF">RFI_01673</name>
</gene>
<dbReference type="AlphaFoldDB" id="X6PA46"/>
<comment type="caution">
    <text evidence="3">The sequence shown here is derived from an EMBL/GenBank/DDBJ whole genome shotgun (WGS) entry which is preliminary data.</text>
</comment>
<evidence type="ECO:0000313" key="3">
    <source>
        <dbReference type="EMBL" id="ETO35390.1"/>
    </source>
</evidence>
<organism evidence="3 4">
    <name type="scientific">Reticulomyxa filosa</name>
    <dbReference type="NCBI Taxonomy" id="46433"/>
    <lineage>
        <taxon>Eukaryota</taxon>
        <taxon>Sar</taxon>
        <taxon>Rhizaria</taxon>
        <taxon>Retaria</taxon>
        <taxon>Foraminifera</taxon>
        <taxon>Monothalamids</taxon>
        <taxon>Reticulomyxidae</taxon>
        <taxon>Reticulomyxa</taxon>
    </lineage>
</organism>
<reference evidence="3 4" key="1">
    <citation type="journal article" date="2013" name="Curr. Biol.">
        <title>The Genome of the Foraminiferan Reticulomyxa filosa.</title>
        <authorList>
            <person name="Glockner G."/>
            <person name="Hulsmann N."/>
            <person name="Schleicher M."/>
            <person name="Noegel A.A."/>
            <person name="Eichinger L."/>
            <person name="Gallinger C."/>
            <person name="Pawlowski J."/>
            <person name="Sierra R."/>
            <person name="Euteneuer U."/>
            <person name="Pillet L."/>
            <person name="Moustafa A."/>
            <person name="Platzer M."/>
            <person name="Groth M."/>
            <person name="Szafranski K."/>
            <person name="Schliwa M."/>
        </authorList>
    </citation>
    <scope>NUCLEOTIDE SEQUENCE [LARGE SCALE GENOMIC DNA]</scope>
</reference>
<keyword evidence="2" id="KW-1133">Transmembrane helix</keyword>
<sequence>MYNHVLIDNAKCNGGMQDNNNNRKYIKEIKTLVRLFGDANTEEELQQKIEHHYGNIETVIKDLVQQSIEKEVFTRINTIYSVNVEMLLLFFFFFLYIQKTKKKNKLEVETKINELKNTEQKQEQENIVNEINSNNKSVQKETEKTEIGEKKRELICKDFVAMKPVWHQKRNYHCPDCKKSTVISIVKAMFYNSEHSISASDDSVPVNDNNYQCSYTIKSGLSYELKANKIRQHANGIEDLRERSEHAMNKI</sequence>
<keyword evidence="2" id="KW-0812">Transmembrane</keyword>
<evidence type="ECO:0000256" key="2">
    <source>
        <dbReference type="SAM" id="Phobius"/>
    </source>
</evidence>
<protein>
    <submittedName>
        <fullName evidence="3">Uncharacterized protein</fullName>
    </submittedName>
</protein>
<dbReference type="Proteomes" id="UP000023152">
    <property type="component" value="Unassembled WGS sequence"/>
</dbReference>